<proteinExistence type="inferred from homology"/>
<evidence type="ECO:0000256" key="12">
    <source>
        <dbReference type="SAM" id="MobiDB-lite"/>
    </source>
</evidence>
<name>A0AAN7T8C5_9EURO</name>
<evidence type="ECO:0000313" key="14">
    <source>
        <dbReference type="EMBL" id="KAK5090831.1"/>
    </source>
</evidence>
<feature type="compositionally biased region" description="Low complexity" evidence="12">
    <location>
        <begin position="75"/>
        <end position="87"/>
    </location>
</feature>
<organism evidence="14 15">
    <name type="scientific">Lithohypha guttulata</name>
    <dbReference type="NCBI Taxonomy" id="1690604"/>
    <lineage>
        <taxon>Eukaryota</taxon>
        <taxon>Fungi</taxon>
        <taxon>Dikarya</taxon>
        <taxon>Ascomycota</taxon>
        <taxon>Pezizomycotina</taxon>
        <taxon>Eurotiomycetes</taxon>
        <taxon>Chaetothyriomycetidae</taxon>
        <taxon>Chaetothyriales</taxon>
        <taxon>Trichomeriaceae</taxon>
        <taxon>Lithohypha</taxon>
    </lineage>
</organism>
<protein>
    <recommendedName>
        <fullName evidence="9">choline-phosphate cytidylyltransferase</fullName>
        <ecNumber evidence="9">2.7.7.15</ecNumber>
    </recommendedName>
    <alternativeName>
        <fullName evidence="10">CTP:phosphocholine cytidylyltransferase</fullName>
    </alternativeName>
    <alternativeName>
        <fullName evidence="11">Phosphorylcholine transferase</fullName>
    </alternativeName>
</protein>
<evidence type="ECO:0000313" key="15">
    <source>
        <dbReference type="Proteomes" id="UP001309876"/>
    </source>
</evidence>
<sequence length="511" mass="55918">MSSSASTNSHKRKRGGGSIASRTHSSTVELQQPSSHDASGDDMTESSPAANTRHRKHVAEDEAASLPPNKRARTKSTASTKASTKSAPDSGEPDSSKDNSTDVEKKSKRRSTNTASVNDQSEGNSDSSREEEELDDTERKMDAPPRAGQRDPIGGYKTNPPPTGRPVRIYADGVFDLFHLGHMRQLQQAKTAFPETHLIVGVTGDTETHRRKGLTVLTGQERAETVRHCKWVDEVIPNCPWIVTKEFLAEHNIDYVAHDDEPYGATEGDDIYAPIKKEGKFLVTERTEGVSTTGIITKIVKDYEKYISRQLKRGTSRQELNVSWLKKNELDIKRHVGELRNSIKQNWTSAGGEIGRDLKQFWQNAGIVMSRPASPAPSLRKAISTASGAGDSLDISGAKSPTTLEHLKHLDIPRAQSPGGSRLRSDEFVAGYSLGLLGSVRSWMSRTRRSLRDSQTSPEGTDDEDVRSPASEQGDPVSPSTSRGRKGNKGGSNGDTIRIERDSVDAMDVMH</sequence>
<evidence type="ECO:0000256" key="10">
    <source>
        <dbReference type="ARBA" id="ARBA00076205"/>
    </source>
</evidence>
<dbReference type="RefSeq" id="XP_064752619.1">
    <property type="nucleotide sequence ID" value="XM_064901543.1"/>
</dbReference>
<accession>A0AAN7T8C5</accession>
<evidence type="ECO:0000256" key="2">
    <source>
        <dbReference type="ARBA" id="ARBA00022516"/>
    </source>
</evidence>
<keyword evidence="15" id="KW-1185">Reference proteome</keyword>
<dbReference type="InterPro" id="IPR045049">
    <property type="entry name" value="Pcy1-like"/>
</dbReference>
<keyword evidence="3" id="KW-0597">Phosphoprotein</keyword>
<gene>
    <name evidence="14" type="primary">PCT1</name>
    <name evidence="14" type="ORF">LTR05_001008</name>
</gene>
<dbReference type="InterPro" id="IPR014729">
    <property type="entry name" value="Rossmann-like_a/b/a_fold"/>
</dbReference>
<dbReference type="Gene3D" id="3.40.50.620">
    <property type="entry name" value="HUPs"/>
    <property type="match status" value="1"/>
</dbReference>
<feature type="compositionally biased region" description="Basic and acidic residues" evidence="12">
    <location>
        <begin position="94"/>
        <end position="105"/>
    </location>
</feature>
<comment type="caution">
    <text evidence="14">The sequence shown here is derived from an EMBL/GenBank/DDBJ whole genome shotgun (WGS) entry which is preliminary data.</text>
</comment>
<evidence type="ECO:0000259" key="13">
    <source>
        <dbReference type="Pfam" id="PF01467"/>
    </source>
</evidence>
<dbReference type="GO" id="GO:0031210">
    <property type="term" value="F:phosphatidylcholine binding"/>
    <property type="evidence" value="ECO:0007669"/>
    <property type="project" value="TreeGrafter"/>
</dbReference>
<evidence type="ECO:0000256" key="1">
    <source>
        <dbReference type="ARBA" id="ARBA00010101"/>
    </source>
</evidence>
<dbReference type="SUPFAM" id="SSF52374">
    <property type="entry name" value="Nucleotidylyl transferase"/>
    <property type="match status" value="1"/>
</dbReference>
<dbReference type="EC" id="2.7.7.15" evidence="9"/>
<dbReference type="PANTHER" id="PTHR10739:SF13">
    <property type="entry name" value="CHOLINE-PHOSPHATE CYTIDYLYLTRANSFERASE"/>
    <property type="match status" value="1"/>
</dbReference>
<dbReference type="GeneID" id="90026886"/>
<keyword evidence="8" id="KW-1208">Phospholipid metabolism</keyword>
<evidence type="ECO:0000256" key="11">
    <source>
        <dbReference type="ARBA" id="ARBA00080967"/>
    </source>
</evidence>
<feature type="region of interest" description="Disordered" evidence="12">
    <location>
        <begin position="1"/>
        <end position="166"/>
    </location>
</feature>
<reference evidence="14 15" key="1">
    <citation type="submission" date="2023-08" db="EMBL/GenBank/DDBJ databases">
        <title>Black Yeasts Isolated from many extreme environments.</title>
        <authorList>
            <person name="Coleine C."/>
            <person name="Stajich J.E."/>
            <person name="Selbmann L."/>
        </authorList>
    </citation>
    <scope>NUCLEOTIDE SEQUENCE [LARGE SCALE GENOMIC DNA]</scope>
    <source>
        <strain evidence="14 15">CCFEE 5910</strain>
    </source>
</reference>
<keyword evidence="7" id="KW-0594">Phospholipid biosynthesis</keyword>
<keyword evidence="4 14" id="KW-0808">Transferase</keyword>
<evidence type="ECO:0000256" key="3">
    <source>
        <dbReference type="ARBA" id="ARBA00022553"/>
    </source>
</evidence>
<evidence type="ECO:0000256" key="9">
    <source>
        <dbReference type="ARBA" id="ARBA00026101"/>
    </source>
</evidence>
<feature type="region of interest" description="Disordered" evidence="12">
    <location>
        <begin position="445"/>
        <end position="511"/>
    </location>
</feature>
<feature type="compositionally biased region" description="Basic and acidic residues" evidence="12">
    <location>
        <begin position="497"/>
        <end position="511"/>
    </location>
</feature>
<keyword evidence="2" id="KW-0444">Lipid biosynthesis</keyword>
<evidence type="ECO:0000256" key="5">
    <source>
        <dbReference type="ARBA" id="ARBA00022695"/>
    </source>
</evidence>
<evidence type="ECO:0000256" key="4">
    <source>
        <dbReference type="ARBA" id="ARBA00022679"/>
    </source>
</evidence>
<dbReference type="FunFam" id="3.40.50.620:FF:000147">
    <property type="entry name" value="Cholinephosphate cytidylyltransferase"/>
    <property type="match status" value="1"/>
</dbReference>
<dbReference type="NCBIfam" id="TIGR00125">
    <property type="entry name" value="cyt_tran_rel"/>
    <property type="match status" value="1"/>
</dbReference>
<keyword evidence="6" id="KW-0443">Lipid metabolism</keyword>
<feature type="domain" description="Cytidyltransferase-like" evidence="13">
    <location>
        <begin position="170"/>
        <end position="297"/>
    </location>
</feature>
<keyword evidence="5 14" id="KW-0548">Nucleotidyltransferase</keyword>
<evidence type="ECO:0000256" key="8">
    <source>
        <dbReference type="ARBA" id="ARBA00023264"/>
    </source>
</evidence>
<comment type="similarity">
    <text evidence="1">Belongs to the cytidylyltransferase family.</text>
</comment>
<dbReference type="EMBL" id="JAVRRJ010000001">
    <property type="protein sequence ID" value="KAK5090831.1"/>
    <property type="molecule type" value="Genomic_DNA"/>
</dbReference>
<dbReference type="InterPro" id="IPR004821">
    <property type="entry name" value="Cyt_trans-like"/>
</dbReference>
<dbReference type="AlphaFoldDB" id="A0AAN7T8C5"/>
<dbReference type="CDD" id="cd02174">
    <property type="entry name" value="CCT"/>
    <property type="match status" value="1"/>
</dbReference>
<dbReference type="GO" id="GO:0004105">
    <property type="term" value="F:choline-phosphate cytidylyltransferase activity"/>
    <property type="evidence" value="ECO:0007669"/>
    <property type="project" value="UniProtKB-EC"/>
</dbReference>
<dbReference type="PANTHER" id="PTHR10739">
    <property type="entry name" value="CYTIDYLYLTRANSFERASE"/>
    <property type="match status" value="1"/>
</dbReference>
<dbReference type="GO" id="GO:0005635">
    <property type="term" value="C:nuclear envelope"/>
    <property type="evidence" value="ECO:0007669"/>
    <property type="project" value="TreeGrafter"/>
</dbReference>
<feature type="compositionally biased region" description="Polar residues" evidence="12">
    <location>
        <begin position="112"/>
        <end position="124"/>
    </location>
</feature>
<dbReference type="Proteomes" id="UP001309876">
    <property type="component" value="Unassembled WGS sequence"/>
</dbReference>
<evidence type="ECO:0000256" key="6">
    <source>
        <dbReference type="ARBA" id="ARBA00023098"/>
    </source>
</evidence>
<dbReference type="Pfam" id="PF01467">
    <property type="entry name" value="CTP_transf_like"/>
    <property type="match status" value="1"/>
</dbReference>
<dbReference type="InterPro" id="IPR041723">
    <property type="entry name" value="CCT"/>
</dbReference>
<evidence type="ECO:0000256" key="7">
    <source>
        <dbReference type="ARBA" id="ARBA00023209"/>
    </source>
</evidence>
<feature type="compositionally biased region" description="Polar residues" evidence="12">
    <location>
        <begin position="20"/>
        <end position="37"/>
    </location>
</feature>